<dbReference type="RefSeq" id="WP_394819217.1">
    <property type="nucleotide sequence ID" value="NZ_JAWJZY010000002.1"/>
</dbReference>
<evidence type="ECO:0000256" key="1">
    <source>
        <dbReference type="SAM" id="MobiDB-lite"/>
    </source>
</evidence>
<keyword evidence="3" id="KW-1185">Reference proteome</keyword>
<feature type="compositionally biased region" description="Basic and acidic residues" evidence="1">
    <location>
        <begin position="223"/>
        <end position="236"/>
    </location>
</feature>
<feature type="region of interest" description="Disordered" evidence="1">
    <location>
        <begin position="199"/>
        <end position="243"/>
    </location>
</feature>
<feature type="region of interest" description="Disordered" evidence="1">
    <location>
        <begin position="318"/>
        <end position="350"/>
    </location>
</feature>
<name>A0ABU7U073_9PROT</name>
<dbReference type="Pfam" id="PF09979">
    <property type="entry name" value="DUF2213"/>
    <property type="match status" value="1"/>
</dbReference>
<sequence>MELTHPGPCKDPQWLDDPRPSPPAPFQTVMALDETVRHIDADGHLHITKCVLSAAGISPYWGREIPDHARLGLKPDRIYPVYRPADVLQKAASSFNGKPILLSHLPVNASQHPRGITVGAVGKAVFDGETVSADLTFWDNAAIDSISAGVRCGVSAGYSYRVVAEAGLCDGQEYGLKMDDIRFNHLALVETPRVPRAVIGDQAPLPEPPECAARPQSAALSLEKQETGRKPEAPPDREDDPESIQQAEALQSLAQTLSDALRDGTLTVETPFDALKLWLKRVVSREIQAAIPTQRQAKPSVNASDEEDGTAPCVEIPGAMETPSDRVRPVAPACRDAGTKDRGAEADMNPEGSAISALDEAIRQERLRNQRAEAARQAVRPLVGEVMGLDVAEDIYRYALDQIDLPASSIHESALSAVVALVNRFSSRIGLMPHPSLVGGRAADVPDWAGPTPHDLAERPSPLGTAGLYGGAMMPAPARSIYSNRDPDAASAAHSILSGIAVPKKL</sequence>
<reference evidence="2 3" key="1">
    <citation type="submission" date="2023-10" db="EMBL/GenBank/DDBJ databases">
        <title>Sorlinia euscelidii gen. nov., sp. nov., an acetic acid bacteria isolated from the gut of Euscelidius variegatus emitter.</title>
        <authorList>
            <person name="Michoud G."/>
            <person name="Marasco R."/>
            <person name="Seferji K."/>
            <person name="Gonella E."/>
            <person name="Garuglieri E."/>
            <person name="Alma A."/>
            <person name="Mapelli F."/>
            <person name="Borin S."/>
            <person name="Daffonchio D."/>
            <person name="Crotti E."/>
        </authorList>
    </citation>
    <scope>NUCLEOTIDE SEQUENCE [LARGE SCALE GENOMIC DNA]</scope>
    <source>
        <strain evidence="2 3">EV16P</strain>
    </source>
</reference>
<proteinExistence type="predicted"/>
<feature type="region of interest" description="Disordered" evidence="1">
    <location>
        <begin position="1"/>
        <end position="23"/>
    </location>
</feature>
<evidence type="ECO:0008006" key="4">
    <source>
        <dbReference type="Google" id="ProtNLM"/>
    </source>
</evidence>
<protein>
    <recommendedName>
        <fullName evidence="4">DUF2213 domain-containing protein</fullName>
    </recommendedName>
</protein>
<gene>
    <name evidence="2" type="ORF">DOFOFD_04510</name>
</gene>
<dbReference type="InterPro" id="IPR016913">
    <property type="entry name" value="UCP029215"/>
</dbReference>
<evidence type="ECO:0000313" key="2">
    <source>
        <dbReference type="EMBL" id="MEE8658269.1"/>
    </source>
</evidence>
<dbReference type="EMBL" id="JAWJZY010000002">
    <property type="protein sequence ID" value="MEE8658269.1"/>
    <property type="molecule type" value="Genomic_DNA"/>
</dbReference>
<comment type="caution">
    <text evidence="2">The sequence shown here is derived from an EMBL/GenBank/DDBJ whole genome shotgun (WGS) entry which is preliminary data.</text>
</comment>
<organism evidence="2 3">
    <name type="scientific">Sorlinia euscelidii</name>
    <dbReference type="NCBI Taxonomy" id="3081148"/>
    <lineage>
        <taxon>Bacteria</taxon>
        <taxon>Pseudomonadati</taxon>
        <taxon>Pseudomonadota</taxon>
        <taxon>Alphaproteobacteria</taxon>
        <taxon>Acetobacterales</taxon>
        <taxon>Acetobacteraceae</taxon>
        <taxon>Sorlinia</taxon>
    </lineage>
</organism>
<evidence type="ECO:0000313" key="3">
    <source>
        <dbReference type="Proteomes" id="UP001312908"/>
    </source>
</evidence>
<accession>A0ABU7U073</accession>
<dbReference type="Proteomes" id="UP001312908">
    <property type="component" value="Unassembled WGS sequence"/>
</dbReference>